<feature type="transmembrane region" description="Helical" evidence="6">
    <location>
        <begin position="12"/>
        <end position="36"/>
    </location>
</feature>
<proteinExistence type="predicted"/>
<dbReference type="KEGG" id="hbu:Hbut_1495"/>
<feature type="transmembrane region" description="Helical" evidence="6">
    <location>
        <begin position="221"/>
        <end position="243"/>
    </location>
</feature>
<dbReference type="EMBL" id="CP000493">
    <property type="protein sequence ID" value="ABM81317.1"/>
    <property type="molecule type" value="Genomic_DNA"/>
</dbReference>
<evidence type="ECO:0000256" key="2">
    <source>
        <dbReference type="ARBA" id="ARBA00022475"/>
    </source>
</evidence>
<feature type="transmembrane region" description="Helical" evidence="6">
    <location>
        <begin position="105"/>
        <end position="125"/>
    </location>
</feature>
<sequence>MAAGFRGCASRYFWSTVIPLAAIYPSLGAILVLYAACCGGFGGYSAAMLAAAGLLVALSSTNLFVSMLVALLRTDLQLLAFLAGNAARIAVGVGLVVLGFGWAGAVAGFAAMSLVILIVSAAYVARMVGISLAVDPVALREVLTAGLASWLPGVMVLAGQWLGVLAVYGSSTSVETGHYYIAVMIAGFAAAIGTSIASMLLPVLSGVEHGRGELASASLRIALALSMPVSAYIVAYPGFVLGLLGKSYREASTALSILAASAPAMVFYTAVSSLAYAGNRYHTVAGMGFAQNLPRIILYAPLASLYGGLGAAIAYTLEAYTGLAAVYVARQLELRVEPRKLLVAVAMPALLAAAARLASVPAVPALILFAASYIAYGRLRIVSRREAAELASAFIPRDRLEKLYNQLRPLVDLALPT</sequence>
<feature type="transmembrane region" description="Helical" evidence="6">
    <location>
        <begin position="255"/>
        <end position="276"/>
    </location>
</feature>
<keyword evidence="5 6" id="KW-0472">Membrane</keyword>
<evidence type="ECO:0000256" key="1">
    <source>
        <dbReference type="ARBA" id="ARBA00004651"/>
    </source>
</evidence>
<feature type="transmembrane region" description="Helical" evidence="6">
    <location>
        <begin position="296"/>
        <end position="329"/>
    </location>
</feature>
<protein>
    <recommendedName>
        <fullName evidence="9">Polysaccharide biosynthesis protein</fullName>
    </recommendedName>
</protein>
<dbReference type="HOGENOM" id="CLU_658260_0_0_2"/>
<evidence type="ECO:0000256" key="6">
    <source>
        <dbReference type="SAM" id="Phobius"/>
    </source>
</evidence>
<dbReference type="AlphaFoldDB" id="A2BMV6"/>
<evidence type="ECO:0000256" key="3">
    <source>
        <dbReference type="ARBA" id="ARBA00022692"/>
    </source>
</evidence>
<dbReference type="PANTHER" id="PTHR30250">
    <property type="entry name" value="PST FAMILY PREDICTED COLANIC ACID TRANSPORTER"/>
    <property type="match status" value="1"/>
</dbReference>
<comment type="subcellular location">
    <subcellularLocation>
        <location evidence="1">Cell membrane</location>
        <topology evidence="1">Multi-pass membrane protein</topology>
    </subcellularLocation>
</comment>
<keyword evidence="2" id="KW-1003">Cell membrane</keyword>
<reference evidence="7 8" key="1">
    <citation type="journal article" date="2007" name="Archaea">
        <title>The genome of Hyperthermus butylicus: a sulfur-reducing, peptide fermenting, neutrophilic Crenarchaeote growing up to 108 degrees C.</title>
        <authorList>
            <person name="Brugger K."/>
            <person name="Chen L."/>
            <person name="Stark M."/>
            <person name="Zibat A."/>
            <person name="Redder P."/>
            <person name="Ruepp A."/>
            <person name="Awayez M."/>
            <person name="She Q."/>
            <person name="Garrett R.A."/>
            <person name="Klenk H.P."/>
        </authorList>
    </citation>
    <scope>NUCLEOTIDE SEQUENCE [LARGE SCALE GENOMIC DNA]</scope>
    <source>
        <strain evidence="8">DSM 5456 / JCM 9403 / PLM1-5</strain>
    </source>
</reference>
<feature type="transmembrane region" description="Helical" evidence="6">
    <location>
        <begin position="363"/>
        <end position="379"/>
    </location>
</feature>
<dbReference type="STRING" id="415426.Hbut_1495"/>
<dbReference type="Proteomes" id="UP000002593">
    <property type="component" value="Chromosome"/>
</dbReference>
<evidence type="ECO:0008006" key="9">
    <source>
        <dbReference type="Google" id="ProtNLM"/>
    </source>
</evidence>
<feature type="transmembrane region" description="Helical" evidence="6">
    <location>
        <begin position="179"/>
        <end position="201"/>
    </location>
</feature>
<name>A2BMV6_HYPBU</name>
<evidence type="ECO:0000256" key="5">
    <source>
        <dbReference type="ARBA" id="ARBA00023136"/>
    </source>
</evidence>
<accession>A2BMV6</accession>
<gene>
    <name evidence="7" type="ordered locus">Hbut_1495</name>
</gene>
<dbReference type="GO" id="GO:0005886">
    <property type="term" value="C:plasma membrane"/>
    <property type="evidence" value="ECO:0007669"/>
    <property type="project" value="UniProtKB-SubCell"/>
</dbReference>
<dbReference type="PANTHER" id="PTHR30250:SF11">
    <property type="entry name" value="O-ANTIGEN TRANSPORTER-RELATED"/>
    <property type="match status" value="1"/>
</dbReference>
<dbReference type="eggNOG" id="arCOG02210">
    <property type="taxonomic scope" value="Archaea"/>
</dbReference>
<organism evidence="7 8">
    <name type="scientific">Hyperthermus butylicus (strain DSM 5456 / JCM 9403 / PLM1-5)</name>
    <dbReference type="NCBI Taxonomy" id="415426"/>
    <lineage>
        <taxon>Archaea</taxon>
        <taxon>Thermoproteota</taxon>
        <taxon>Thermoprotei</taxon>
        <taxon>Desulfurococcales</taxon>
        <taxon>Pyrodictiaceae</taxon>
        <taxon>Hyperthermus</taxon>
    </lineage>
</organism>
<keyword evidence="3 6" id="KW-0812">Transmembrane</keyword>
<feature type="transmembrane region" description="Helical" evidence="6">
    <location>
        <begin position="78"/>
        <end position="98"/>
    </location>
</feature>
<dbReference type="EnsemblBacteria" id="ABM81317">
    <property type="protein sequence ID" value="ABM81317"/>
    <property type="gene ID" value="Hbut_1495"/>
</dbReference>
<evidence type="ECO:0000313" key="8">
    <source>
        <dbReference type="Proteomes" id="UP000002593"/>
    </source>
</evidence>
<evidence type="ECO:0000313" key="7">
    <source>
        <dbReference type="EMBL" id="ABM81317.1"/>
    </source>
</evidence>
<dbReference type="InterPro" id="IPR050833">
    <property type="entry name" value="Poly_Biosynth_Transport"/>
</dbReference>
<feature type="transmembrane region" description="Helical" evidence="6">
    <location>
        <begin position="48"/>
        <end position="72"/>
    </location>
</feature>
<keyword evidence="8" id="KW-1185">Reference proteome</keyword>
<keyword evidence="4 6" id="KW-1133">Transmembrane helix</keyword>
<feature type="transmembrane region" description="Helical" evidence="6">
    <location>
        <begin position="145"/>
        <end position="167"/>
    </location>
</feature>
<evidence type="ECO:0000256" key="4">
    <source>
        <dbReference type="ARBA" id="ARBA00022989"/>
    </source>
</evidence>